<keyword evidence="2" id="KW-0472">Membrane</keyword>
<feature type="compositionally biased region" description="Gly residues" evidence="1">
    <location>
        <begin position="256"/>
        <end position="265"/>
    </location>
</feature>
<feature type="transmembrane region" description="Helical" evidence="2">
    <location>
        <begin position="368"/>
        <end position="390"/>
    </location>
</feature>
<dbReference type="AlphaFoldDB" id="A0A495R194"/>
<feature type="region of interest" description="Disordered" evidence="1">
    <location>
        <begin position="161"/>
        <end position="308"/>
    </location>
</feature>
<keyword evidence="2" id="KW-1133">Transmembrane helix</keyword>
<name>A0A495R194_9EURY</name>
<feature type="transmembrane region" description="Helical" evidence="2">
    <location>
        <begin position="320"/>
        <end position="338"/>
    </location>
</feature>
<sequence length="434" mass="43394">MKWYFALGLVFIVCGTVMSTAAVPLSEPVDELAPAEDTGVALAPADTPNGDRYASFDSNGELIISVDVFSSTETVFDDVFVVGFAGVNGSDEEAAIRIVHDSEWLGIYRNTDAGARESVDEASNTLTLDPGEQATLGFTVTTSADSPSSLSEKVTYTMEIPDAESGTGGGNGGNGDSGSGGSGGDAGGNTGAGGSGGGDTGSSDGGGAGDGDGTDAGNVGGGGTNVSDGGDTGEESTDSPEVATTTDEPAETPAGGESGGGGGVGASTEEPTETPTDSEEEPETVAGGGAEPVPPTPESQQSAEPSGFTLGFDPAFGVSWGPWAFIAGLLAVVTNYLVQTRYHDVLPVLQTQPSDRRHRFRRVAIREAAIGLAGIVLTILVVSAVSSAGFGSVTQLGVALAFSAAVGTVTGYRLVPELDAMLEPQADDDGTKEQ</sequence>
<dbReference type="RefSeq" id="WP_121302046.1">
    <property type="nucleotide sequence ID" value="NZ_RBWW01000001.1"/>
</dbReference>
<evidence type="ECO:0000256" key="1">
    <source>
        <dbReference type="SAM" id="MobiDB-lite"/>
    </source>
</evidence>
<reference evidence="3 4" key="1">
    <citation type="submission" date="2018-10" db="EMBL/GenBank/DDBJ databases">
        <title>Genomic Encyclopedia of Archaeal and Bacterial Type Strains, Phase II (KMG-II): from individual species to whole genera.</title>
        <authorList>
            <person name="Goeker M."/>
        </authorList>
    </citation>
    <scope>NUCLEOTIDE SEQUENCE [LARGE SCALE GENOMIC DNA]</scope>
    <source>
        <strain evidence="3 4">DSM 11927</strain>
    </source>
</reference>
<dbReference type="EMBL" id="RBWW01000001">
    <property type="protein sequence ID" value="RKS80914.1"/>
    <property type="molecule type" value="Genomic_DNA"/>
</dbReference>
<organism evidence="3 4">
    <name type="scientific">Haloarcula quadrata</name>
    <dbReference type="NCBI Taxonomy" id="182779"/>
    <lineage>
        <taxon>Archaea</taxon>
        <taxon>Methanobacteriati</taxon>
        <taxon>Methanobacteriota</taxon>
        <taxon>Stenosarchaea group</taxon>
        <taxon>Halobacteria</taxon>
        <taxon>Halobacteriales</taxon>
        <taxon>Haloarculaceae</taxon>
        <taxon>Haloarcula</taxon>
    </lineage>
</organism>
<proteinExistence type="predicted"/>
<evidence type="ECO:0000313" key="4">
    <source>
        <dbReference type="Proteomes" id="UP000268233"/>
    </source>
</evidence>
<feature type="compositionally biased region" description="Gly residues" evidence="1">
    <location>
        <begin position="166"/>
        <end position="211"/>
    </location>
</feature>
<evidence type="ECO:0000313" key="3">
    <source>
        <dbReference type="EMBL" id="RKS80914.1"/>
    </source>
</evidence>
<keyword evidence="2" id="KW-0812">Transmembrane</keyword>
<feature type="transmembrane region" description="Helical" evidence="2">
    <location>
        <begin position="396"/>
        <end position="415"/>
    </location>
</feature>
<comment type="caution">
    <text evidence="3">The sequence shown here is derived from an EMBL/GenBank/DDBJ whole genome shotgun (WGS) entry which is preliminary data.</text>
</comment>
<feature type="compositionally biased region" description="Low complexity" evidence="1">
    <location>
        <begin position="240"/>
        <end position="255"/>
    </location>
</feature>
<keyword evidence="4" id="KW-1185">Reference proteome</keyword>
<dbReference type="Proteomes" id="UP000268233">
    <property type="component" value="Unassembled WGS sequence"/>
</dbReference>
<accession>A0A495R194</accession>
<gene>
    <name evidence="3" type="ORF">BDK61_0176</name>
</gene>
<protein>
    <submittedName>
        <fullName evidence="3">Uncharacterized protein</fullName>
    </submittedName>
</protein>
<evidence type="ECO:0000256" key="2">
    <source>
        <dbReference type="SAM" id="Phobius"/>
    </source>
</evidence>
<feature type="compositionally biased region" description="Acidic residues" evidence="1">
    <location>
        <begin position="270"/>
        <end position="283"/>
    </location>
</feature>